<reference evidence="1 2" key="1">
    <citation type="journal article" date="2020" name="BMC Genomics">
        <title>Intraspecific diversification of the crop wild relative Brassica cretica Lam. using demographic model selection.</title>
        <authorList>
            <person name="Kioukis A."/>
            <person name="Michalopoulou V.A."/>
            <person name="Briers L."/>
            <person name="Pirintsos S."/>
            <person name="Studholme D.J."/>
            <person name="Pavlidis P."/>
            <person name="Sarris P.F."/>
        </authorList>
    </citation>
    <scope>NUCLEOTIDE SEQUENCE [LARGE SCALE GENOMIC DNA]</scope>
    <source>
        <strain evidence="2">cv. PFS-1207/04</strain>
    </source>
</reference>
<proteinExistence type="predicted"/>
<name>A0ABQ7DGX4_BRACR</name>
<evidence type="ECO:0000313" key="2">
    <source>
        <dbReference type="Proteomes" id="UP000266723"/>
    </source>
</evidence>
<dbReference type="EMBL" id="QGKV02000649">
    <property type="protein sequence ID" value="KAF3576330.1"/>
    <property type="molecule type" value="Genomic_DNA"/>
</dbReference>
<dbReference type="Proteomes" id="UP000266723">
    <property type="component" value="Unassembled WGS sequence"/>
</dbReference>
<sequence length="93" mass="10330">MYTTEGSDKRPWSGGCGKVLVACYLKEPYMLLNGSLHTLGRLYKSEGCEKYCGQEVVVMRWLLGTLKICGYESCGQVVLNEGMRGRPWKGVCG</sequence>
<comment type="caution">
    <text evidence="1">The sequence shown here is derived from an EMBL/GenBank/DDBJ whole genome shotgun (WGS) entry which is preliminary data.</text>
</comment>
<organism evidence="1 2">
    <name type="scientific">Brassica cretica</name>
    <name type="common">Mustard</name>
    <dbReference type="NCBI Taxonomy" id="69181"/>
    <lineage>
        <taxon>Eukaryota</taxon>
        <taxon>Viridiplantae</taxon>
        <taxon>Streptophyta</taxon>
        <taxon>Embryophyta</taxon>
        <taxon>Tracheophyta</taxon>
        <taxon>Spermatophyta</taxon>
        <taxon>Magnoliopsida</taxon>
        <taxon>eudicotyledons</taxon>
        <taxon>Gunneridae</taxon>
        <taxon>Pentapetalae</taxon>
        <taxon>rosids</taxon>
        <taxon>malvids</taxon>
        <taxon>Brassicales</taxon>
        <taxon>Brassicaceae</taxon>
        <taxon>Brassiceae</taxon>
        <taxon>Brassica</taxon>
    </lineage>
</organism>
<keyword evidence="2" id="KW-1185">Reference proteome</keyword>
<accession>A0ABQ7DGX4</accession>
<evidence type="ECO:0000313" key="1">
    <source>
        <dbReference type="EMBL" id="KAF3576330.1"/>
    </source>
</evidence>
<gene>
    <name evidence="1" type="ORF">DY000_02035512</name>
</gene>
<protein>
    <submittedName>
        <fullName evidence="1">Uncharacterized protein</fullName>
    </submittedName>
</protein>